<sequence>MALNTLQAAVVTCAESITILHLLHSVPEQPSSNPVIDYQSRRTGHTLSFDREWGLASTVAFLARTTDDPNYVPAVCIEEIPEPACLQVLLAVNKARPEDGNQVLASLKERFHQIFALLALEYLIR</sequence>
<reference evidence="1 2" key="1">
    <citation type="submission" date="2018-06" db="EMBL/GenBank/DDBJ databases">
        <title>Complete Genomes of Monosporascus.</title>
        <authorList>
            <person name="Robinson A.J."/>
            <person name="Natvig D.O."/>
        </authorList>
    </citation>
    <scope>NUCLEOTIDE SEQUENCE [LARGE SCALE GENOMIC DNA]</scope>
    <source>
        <strain evidence="1 2">CBS 609.92</strain>
    </source>
</reference>
<proteinExistence type="predicted"/>
<evidence type="ECO:0000313" key="2">
    <source>
        <dbReference type="Proteomes" id="UP000294003"/>
    </source>
</evidence>
<gene>
    <name evidence="1" type="ORF">DL762_007402</name>
</gene>
<protein>
    <submittedName>
        <fullName evidence="1">Uncharacterized protein</fullName>
    </submittedName>
</protein>
<evidence type="ECO:0000313" key="1">
    <source>
        <dbReference type="EMBL" id="RYO80913.1"/>
    </source>
</evidence>
<dbReference type="EMBL" id="QJNS01000272">
    <property type="protein sequence ID" value="RYO80913.1"/>
    <property type="molecule type" value="Genomic_DNA"/>
</dbReference>
<organism evidence="1 2">
    <name type="scientific">Monosporascus cannonballus</name>
    <dbReference type="NCBI Taxonomy" id="155416"/>
    <lineage>
        <taxon>Eukaryota</taxon>
        <taxon>Fungi</taxon>
        <taxon>Dikarya</taxon>
        <taxon>Ascomycota</taxon>
        <taxon>Pezizomycotina</taxon>
        <taxon>Sordariomycetes</taxon>
        <taxon>Xylariomycetidae</taxon>
        <taxon>Xylariales</taxon>
        <taxon>Xylariales incertae sedis</taxon>
        <taxon>Monosporascus</taxon>
    </lineage>
</organism>
<accession>A0ABY0GZ86</accession>
<name>A0ABY0GZ86_9PEZI</name>
<keyword evidence="2" id="KW-1185">Reference proteome</keyword>
<dbReference type="Proteomes" id="UP000294003">
    <property type="component" value="Unassembled WGS sequence"/>
</dbReference>
<comment type="caution">
    <text evidence="1">The sequence shown here is derived from an EMBL/GenBank/DDBJ whole genome shotgun (WGS) entry which is preliminary data.</text>
</comment>